<keyword evidence="6 14" id="KW-0812">Transmembrane</keyword>
<comment type="subcellular location">
    <subcellularLocation>
        <location evidence="1">Cell membrane</location>
        <topology evidence="1">Multi-pass membrane protein</topology>
    </subcellularLocation>
</comment>
<dbReference type="PRINTS" id="PR00120">
    <property type="entry name" value="HATPASE"/>
</dbReference>
<feature type="domain" description="Cation-transporting P-type ATPase N-terminal" evidence="15">
    <location>
        <begin position="3"/>
        <end position="77"/>
    </location>
</feature>
<dbReference type="GO" id="GO:1902600">
    <property type="term" value="P:proton transmembrane transport"/>
    <property type="evidence" value="ECO:0007669"/>
    <property type="project" value="TreeGrafter"/>
</dbReference>
<dbReference type="Gene3D" id="3.40.50.1000">
    <property type="entry name" value="HAD superfamily/HAD-like"/>
    <property type="match status" value="1"/>
</dbReference>
<dbReference type="InterPro" id="IPR018303">
    <property type="entry name" value="ATPase_P-typ_P_site"/>
</dbReference>
<dbReference type="NCBIfam" id="TIGR01517">
    <property type="entry name" value="ATPase-IIB_Ca"/>
    <property type="match status" value="1"/>
</dbReference>
<dbReference type="GO" id="GO:0016887">
    <property type="term" value="F:ATP hydrolysis activity"/>
    <property type="evidence" value="ECO:0007669"/>
    <property type="project" value="InterPro"/>
</dbReference>
<feature type="transmembrane region" description="Helical" evidence="14">
    <location>
        <begin position="773"/>
        <end position="792"/>
    </location>
</feature>
<feature type="transmembrane region" description="Helical" evidence="14">
    <location>
        <begin position="83"/>
        <end position="102"/>
    </location>
</feature>
<dbReference type="AlphaFoldDB" id="A0A379DHE7"/>
<keyword evidence="5" id="KW-0109">Calcium transport</keyword>
<dbReference type="GO" id="GO:1990573">
    <property type="term" value="P:potassium ion import across plasma membrane"/>
    <property type="evidence" value="ECO:0007669"/>
    <property type="project" value="TreeGrafter"/>
</dbReference>
<keyword evidence="5" id="KW-0813">Transport</keyword>
<accession>A0A379DHE7</accession>
<name>A0A379DHE7_9PORP</name>
<protein>
    <recommendedName>
        <fullName evidence="3">P-type Ca(2+) transporter</fullName>
        <ecNumber evidence="3">7.2.2.10</ecNumber>
    </recommendedName>
</protein>
<dbReference type="Gene3D" id="1.20.1110.10">
    <property type="entry name" value="Calcium-transporting ATPase, transmembrane domain"/>
    <property type="match status" value="1"/>
</dbReference>
<dbReference type="InterPro" id="IPR023214">
    <property type="entry name" value="HAD_sf"/>
</dbReference>
<dbReference type="Pfam" id="PF00122">
    <property type="entry name" value="E1-E2_ATPase"/>
    <property type="match status" value="1"/>
</dbReference>
<comment type="similarity">
    <text evidence="2">Belongs to the cation transport ATPase (P-type) (TC 3.A.3) family. Type IIA subfamily.</text>
</comment>
<dbReference type="Pfam" id="PF13246">
    <property type="entry name" value="Cation_ATPase"/>
    <property type="match status" value="1"/>
</dbReference>
<keyword evidence="12 14" id="KW-1133">Transmembrane helix</keyword>
<dbReference type="InterPro" id="IPR006068">
    <property type="entry name" value="ATPase_P-typ_cation-transptr_C"/>
</dbReference>
<dbReference type="InterPro" id="IPR001757">
    <property type="entry name" value="P_typ_ATPase"/>
</dbReference>
<dbReference type="InterPro" id="IPR006408">
    <property type="entry name" value="P-type_ATPase_IIB"/>
</dbReference>
<dbReference type="PRINTS" id="PR00119">
    <property type="entry name" value="CATATPASE"/>
</dbReference>
<dbReference type="InterPro" id="IPR023298">
    <property type="entry name" value="ATPase_P-typ_TM_dom_sf"/>
</dbReference>
<dbReference type="SFLD" id="SFLDG00002">
    <property type="entry name" value="C1.7:_P-type_atpase_like"/>
    <property type="match status" value="1"/>
</dbReference>
<organism evidence="16 17">
    <name type="scientific">Porphyromonas macacae</name>
    <dbReference type="NCBI Taxonomy" id="28115"/>
    <lineage>
        <taxon>Bacteria</taxon>
        <taxon>Pseudomonadati</taxon>
        <taxon>Bacteroidota</taxon>
        <taxon>Bacteroidia</taxon>
        <taxon>Bacteroidales</taxon>
        <taxon>Porphyromonadaceae</taxon>
        <taxon>Porphyromonas</taxon>
    </lineage>
</organism>
<reference evidence="16 17" key="1">
    <citation type="submission" date="2018-06" db="EMBL/GenBank/DDBJ databases">
        <authorList>
            <consortium name="Pathogen Informatics"/>
            <person name="Doyle S."/>
        </authorList>
    </citation>
    <scope>NUCLEOTIDE SEQUENCE [LARGE SCALE GENOMIC DNA]</scope>
    <source>
        <strain evidence="16 17">NCTC13100</strain>
    </source>
</reference>
<dbReference type="Proteomes" id="UP000254263">
    <property type="component" value="Unassembled WGS sequence"/>
</dbReference>
<evidence type="ECO:0000256" key="12">
    <source>
        <dbReference type="ARBA" id="ARBA00022989"/>
    </source>
</evidence>
<feature type="transmembrane region" description="Helical" evidence="14">
    <location>
        <begin position="835"/>
        <end position="857"/>
    </location>
</feature>
<feature type="transmembrane region" description="Helical" evidence="14">
    <location>
        <begin position="278"/>
        <end position="303"/>
    </location>
</feature>
<dbReference type="SFLD" id="SFLDF00027">
    <property type="entry name" value="p-type_atpase"/>
    <property type="match status" value="1"/>
</dbReference>
<dbReference type="GO" id="GO:0006883">
    <property type="term" value="P:intracellular sodium ion homeostasis"/>
    <property type="evidence" value="ECO:0007669"/>
    <property type="project" value="TreeGrafter"/>
</dbReference>
<keyword evidence="4" id="KW-1003">Cell membrane</keyword>
<dbReference type="InterPro" id="IPR004014">
    <property type="entry name" value="ATPase_P-typ_cation-transptr_N"/>
</dbReference>
<dbReference type="Pfam" id="PF00690">
    <property type="entry name" value="Cation_ATPase_N"/>
    <property type="match status" value="1"/>
</dbReference>
<evidence type="ECO:0000256" key="10">
    <source>
        <dbReference type="ARBA" id="ARBA00022840"/>
    </source>
</evidence>
<dbReference type="FunFam" id="3.40.50.1000:FF:000001">
    <property type="entry name" value="Phospholipid-transporting ATPase IC"/>
    <property type="match status" value="1"/>
</dbReference>
<keyword evidence="13 14" id="KW-0472">Membrane</keyword>
<keyword evidence="5" id="KW-0406">Ion transport</keyword>
<dbReference type="GO" id="GO:0030007">
    <property type="term" value="P:intracellular potassium ion homeostasis"/>
    <property type="evidence" value="ECO:0007669"/>
    <property type="project" value="TreeGrafter"/>
</dbReference>
<dbReference type="InterPro" id="IPR044492">
    <property type="entry name" value="P_typ_ATPase_HD_dom"/>
</dbReference>
<dbReference type="FunFam" id="3.40.50.1000:FF:000028">
    <property type="entry name" value="Calcium-transporting P-type ATPase, putative"/>
    <property type="match status" value="1"/>
</dbReference>
<evidence type="ECO:0000256" key="4">
    <source>
        <dbReference type="ARBA" id="ARBA00022475"/>
    </source>
</evidence>
<dbReference type="SUPFAM" id="SSF56784">
    <property type="entry name" value="HAD-like"/>
    <property type="match status" value="1"/>
</dbReference>
<proteinExistence type="inferred from homology"/>
<evidence type="ECO:0000256" key="9">
    <source>
        <dbReference type="ARBA" id="ARBA00022837"/>
    </source>
</evidence>
<evidence type="ECO:0000313" key="16">
    <source>
        <dbReference type="EMBL" id="SUB77820.1"/>
    </source>
</evidence>
<dbReference type="GO" id="GO:0005524">
    <property type="term" value="F:ATP binding"/>
    <property type="evidence" value="ECO:0007669"/>
    <property type="project" value="UniProtKB-KW"/>
</dbReference>
<evidence type="ECO:0000256" key="3">
    <source>
        <dbReference type="ARBA" id="ARBA00012790"/>
    </source>
</evidence>
<gene>
    <name evidence="16" type="primary">yloB</name>
    <name evidence="16" type="ORF">NCTC13100_00963</name>
</gene>
<keyword evidence="9" id="KW-0106">Calcium</keyword>
<dbReference type="GO" id="GO:0046872">
    <property type="term" value="F:metal ion binding"/>
    <property type="evidence" value="ECO:0007669"/>
    <property type="project" value="UniProtKB-KW"/>
</dbReference>
<keyword evidence="16" id="KW-0378">Hydrolase</keyword>
<evidence type="ECO:0000259" key="15">
    <source>
        <dbReference type="SMART" id="SM00831"/>
    </source>
</evidence>
<dbReference type="GO" id="GO:0005391">
    <property type="term" value="F:P-type sodium:potassium-exchanging transporter activity"/>
    <property type="evidence" value="ECO:0007669"/>
    <property type="project" value="TreeGrafter"/>
</dbReference>
<evidence type="ECO:0000256" key="5">
    <source>
        <dbReference type="ARBA" id="ARBA00022568"/>
    </source>
</evidence>
<dbReference type="PANTHER" id="PTHR43294">
    <property type="entry name" value="SODIUM/POTASSIUM-TRANSPORTING ATPASE SUBUNIT ALPHA"/>
    <property type="match status" value="1"/>
</dbReference>
<dbReference type="InterPro" id="IPR036412">
    <property type="entry name" value="HAD-like_sf"/>
</dbReference>
<dbReference type="GO" id="GO:0005388">
    <property type="term" value="F:P-type calcium transporter activity"/>
    <property type="evidence" value="ECO:0007669"/>
    <property type="project" value="UniProtKB-EC"/>
</dbReference>
<feature type="transmembrane region" description="Helical" evidence="14">
    <location>
        <begin position="60"/>
        <end position="77"/>
    </location>
</feature>
<evidence type="ECO:0000256" key="8">
    <source>
        <dbReference type="ARBA" id="ARBA00022741"/>
    </source>
</evidence>
<dbReference type="FunFam" id="2.70.150.10:FF:000016">
    <property type="entry name" value="Calcium-transporting P-type ATPase putative"/>
    <property type="match status" value="1"/>
</dbReference>
<dbReference type="SMART" id="SM00831">
    <property type="entry name" value="Cation_ATPase_N"/>
    <property type="match status" value="1"/>
</dbReference>
<dbReference type="SUPFAM" id="SSF81653">
    <property type="entry name" value="Calcium ATPase, transduction domain A"/>
    <property type="match status" value="1"/>
</dbReference>
<dbReference type="GO" id="GO:0005886">
    <property type="term" value="C:plasma membrane"/>
    <property type="evidence" value="ECO:0007669"/>
    <property type="project" value="UniProtKB-SubCell"/>
</dbReference>
<dbReference type="NCBIfam" id="TIGR01494">
    <property type="entry name" value="ATPase_P-type"/>
    <property type="match status" value="3"/>
</dbReference>
<dbReference type="InterPro" id="IPR059000">
    <property type="entry name" value="ATPase_P-type_domA"/>
</dbReference>
<keyword evidence="8" id="KW-0547">Nucleotide-binding</keyword>
<sequence>MEHFYSKSIEDTAKAFETNPASGLGSNKAKHLLKKYGPNKLASKKKKSAARIFFEQFKSTMVLILIIAAIISGVVGIMNNEGLLESIIIIAILIVNALIGTVQEIKARASLEALNKMSTPHTKVLRDGQVREISSVEVVPGDIVILETGDVVPADIRLTESKNLKIQESALTGESVPVEKISDPLTEEKEDIALGDRINMAFSTGLVSYGRGKGIVTATGMNTEVGHIATMLENTEETMTPMQLRLEHLGKVLGYVALGLCLIIFAVGVIYGNDWLKTFMLAVSLAVAAIPEGLQVISTMVLAMGVKRMVKMNAIVRTIPSVETLGSASVICSDKTGTLTQNKMTVLEGWYNGRFIDFKENGDIFNPKKAEKTEKQLSETEELLLSCAVQCTDAHLSMENDTIELTGDPTETALVHLGLKMGLNKNELDKSYPRVAEVPFDSERKRMTTIHKMDNVLRTYVKGGLDEILSVTTRIYHNGEVRPITSKDIEEINAANNEMASHALRVLSFAYRDPDNLPAEIHAETVEKELIFLGLLGMIDPARPEAIEAVEKCRTAGIRPIMITGDHKITAVAIAKEIGIYKEGDTALLGTDVEKLSNDELFDTCPKVSVYARVAPEHKVRIVKAWQRHGHIVAMTGDGVNDAPALKQADIGVAMGITGTEVSKGASDVILTDDNFATIVTSVQEGRRIYDNILKSIQYLLSTNVGELVLIFIASIFNLGNPLLPIHLLWINLVTDSLPALGISQDPADRNIMKRPPRDNKEGVFTKGMTWRIIYQGIMVGVLALVAYYFGYRDGGEKLGQTMAFCTVSFAQLFHVRNLHSIRKYSFQFNPLKNLWLLGGIFGSLSLMLMVLMVPGLRSAFRLVPMDTWHWFLILGLSFAPILIVNLFKMLGINSFKNEQ</sequence>
<dbReference type="Gene3D" id="3.40.1110.10">
    <property type="entry name" value="Calcium-transporting ATPase, cytoplasmic domain N"/>
    <property type="match status" value="1"/>
</dbReference>
<evidence type="ECO:0000313" key="17">
    <source>
        <dbReference type="Proteomes" id="UP000254263"/>
    </source>
</evidence>
<evidence type="ECO:0000256" key="7">
    <source>
        <dbReference type="ARBA" id="ARBA00022723"/>
    </source>
</evidence>
<evidence type="ECO:0000256" key="13">
    <source>
        <dbReference type="ARBA" id="ARBA00023136"/>
    </source>
</evidence>
<evidence type="ECO:0000256" key="1">
    <source>
        <dbReference type="ARBA" id="ARBA00004651"/>
    </source>
</evidence>
<dbReference type="CDD" id="cd02089">
    <property type="entry name" value="P-type_ATPase_Ca_prok"/>
    <property type="match status" value="1"/>
</dbReference>
<feature type="transmembrane region" description="Helical" evidence="14">
    <location>
        <begin position="869"/>
        <end position="888"/>
    </location>
</feature>
<dbReference type="Pfam" id="PF00689">
    <property type="entry name" value="Cation_ATPase_C"/>
    <property type="match status" value="1"/>
</dbReference>
<dbReference type="EMBL" id="UGTI01000001">
    <property type="protein sequence ID" value="SUB77820.1"/>
    <property type="molecule type" value="Genomic_DNA"/>
</dbReference>
<dbReference type="PROSITE" id="PS00154">
    <property type="entry name" value="ATPASE_E1_E2"/>
    <property type="match status" value="1"/>
</dbReference>
<dbReference type="SUPFAM" id="SSF81660">
    <property type="entry name" value="Metal cation-transporting ATPase, ATP-binding domain N"/>
    <property type="match status" value="1"/>
</dbReference>
<evidence type="ECO:0000256" key="14">
    <source>
        <dbReference type="SAM" id="Phobius"/>
    </source>
</evidence>
<keyword evidence="11" id="KW-1278">Translocase</keyword>
<dbReference type="Gene3D" id="2.70.150.10">
    <property type="entry name" value="Calcium-transporting ATPase, cytoplasmic transduction domain A"/>
    <property type="match status" value="1"/>
</dbReference>
<evidence type="ECO:0000256" key="11">
    <source>
        <dbReference type="ARBA" id="ARBA00022967"/>
    </source>
</evidence>
<keyword evidence="7" id="KW-0479">Metal-binding</keyword>
<dbReference type="RefSeq" id="WP_018360519.1">
    <property type="nucleotide sequence ID" value="NZ_UGTI01000001.1"/>
</dbReference>
<dbReference type="InterPro" id="IPR050510">
    <property type="entry name" value="Cation_transp_ATPase_P-type"/>
</dbReference>
<evidence type="ECO:0000256" key="2">
    <source>
        <dbReference type="ARBA" id="ARBA00005675"/>
    </source>
</evidence>
<dbReference type="PANTHER" id="PTHR43294:SF21">
    <property type="entry name" value="CATION TRANSPORTING ATPASE"/>
    <property type="match status" value="1"/>
</dbReference>
<dbReference type="GO" id="GO:0036376">
    <property type="term" value="P:sodium ion export across plasma membrane"/>
    <property type="evidence" value="ECO:0007669"/>
    <property type="project" value="TreeGrafter"/>
</dbReference>
<feature type="transmembrane region" description="Helical" evidence="14">
    <location>
        <begin position="252"/>
        <end position="272"/>
    </location>
</feature>
<dbReference type="SFLD" id="SFLDS00003">
    <property type="entry name" value="Haloacid_Dehalogenase"/>
    <property type="match status" value="1"/>
</dbReference>
<evidence type="ECO:0000256" key="6">
    <source>
        <dbReference type="ARBA" id="ARBA00022692"/>
    </source>
</evidence>
<dbReference type="SUPFAM" id="SSF81665">
    <property type="entry name" value="Calcium ATPase, transmembrane domain M"/>
    <property type="match status" value="1"/>
</dbReference>
<dbReference type="InterPro" id="IPR008250">
    <property type="entry name" value="ATPase_P-typ_transduc_dom_A_sf"/>
</dbReference>
<keyword evidence="10" id="KW-0067">ATP-binding</keyword>
<dbReference type="InterPro" id="IPR023299">
    <property type="entry name" value="ATPase_P-typ_cyto_dom_N"/>
</dbReference>
<dbReference type="EC" id="7.2.2.10" evidence="3"/>